<feature type="transmembrane region" description="Helical" evidence="11">
    <location>
        <begin position="851"/>
        <end position="870"/>
    </location>
</feature>
<dbReference type="InterPro" id="IPR024862">
    <property type="entry name" value="TRPV"/>
</dbReference>
<dbReference type="PROSITE" id="PS50088">
    <property type="entry name" value="ANK_REPEAT"/>
    <property type="match status" value="2"/>
</dbReference>
<feature type="transmembrane region" description="Helical" evidence="11">
    <location>
        <begin position="286"/>
        <end position="308"/>
    </location>
</feature>
<organism evidence="12 13">
    <name type="scientific">Edaphochlamys debaryana</name>
    <dbReference type="NCBI Taxonomy" id="47281"/>
    <lineage>
        <taxon>Eukaryota</taxon>
        <taxon>Viridiplantae</taxon>
        <taxon>Chlorophyta</taxon>
        <taxon>core chlorophytes</taxon>
        <taxon>Chlorophyceae</taxon>
        <taxon>CS clade</taxon>
        <taxon>Chlamydomonadales</taxon>
        <taxon>Chlamydomonadales incertae sedis</taxon>
        <taxon>Edaphochlamys</taxon>
    </lineage>
</organism>
<dbReference type="Pfam" id="PF12796">
    <property type="entry name" value="Ank_2"/>
    <property type="match status" value="2"/>
</dbReference>
<proteinExistence type="predicted"/>
<evidence type="ECO:0000256" key="2">
    <source>
        <dbReference type="ARBA" id="ARBA00022448"/>
    </source>
</evidence>
<evidence type="ECO:0000256" key="9">
    <source>
        <dbReference type="PROSITE-ProRule" id="PRU00023"/>
    </source>
</evidence>
<sequence>MDSAGTAWHAVKYGNLEMITRLFPSQCNVYSKGPVGENVFHIAMLLNTPSTLAIAKYLVKLYGKTLVNTPYQERKAESDPPGQYEGETALHIAIVNHDFDMVKFLVQNGADSRARAYGSFFQPGSAVYYGEYPLSFAACTGQKDIVSYLKRHGARVNHDRDQWGNTALHMCVYHDQPDMYDHLVEYCGASEHVQNNRSQTPLLLAASLGKVEMLQHIYNKRRRVAWAYGPVTSYSLSLREIDTVQNQGEYVPSAIETSVRKGHLEVLGDPLVQTLLQTKWQRFGKATFLCQVAAYLVWVVSQTFLVWLQSDTKLWNSKERFAMEVMGVVLGGSFFAVEVLDFAQWTMGVYRRRKLMKAVSKYRPPLYPIPGERLETVTTQKSNFLTRLIASNRQNTQQAVAEGTEDQEAATADAAESSRGPALALALTPASCSGRAALAALPEGEEGQAGDDWRLGEARGCGGRASAGPVAEGTEGPSTSGGGITTPFATAASLSLLPSGSGPGQPGPELGPGLSSMQQLYHQLAAGACAPGGGGAGGGMAALQQQVASLQQMRTAYAASAGGAGSASFTAAGAAAAAALGSSQMGGFNSLSMTGHVAMSVPEPVDFVSVGLGPGPVGLPGGLMGGPKAAFGGAAVGQSKVTSMLRGPDAPAASTQAEIMRDGPPARMSNPSLQGLNRVPSLGGSLGDGEIRNRMRGGGGDNVGGSTLPRATTRRQTTNIGGGGGDGEPPDGATAAGGDEEPQVDRTPACLRHVKTLLHAYRGYLKRMVRDPIQFVHVFHNCATLVHFVIWASCYGGVGGSGSTNVKLIEFDDVVVSLMALSGWMSVLYYSRGHQSVGQLMVIVERCSWEVVKFACLFFIADIGFTLAFYTCSNGMTSIMLGESNPYGGWDPMKNIGYGMIQLVRFMYGEMEYDPIAVNPAHPVKTAFATMFFIFYVGTVLLLLCNVLIAMIVHVYTNGWGSAEKQWRLRWAQYVLRAEARMPMSVQQRFRLGEVSYDAILQTRVYNHVFEVEEEQVREEEREAQIKALEAVLDKQRSGGKREVKRPM</sequence>
<dbReference type="GO" id="GO:0005886">
    <property type="term" value="C:plasma membrane"/>
    <property type="evidence" value="ECO:0007669"/>
    <property type="project" value="UniProtKB-SubCell"/>
</dbReference>
<keyword evidence="4" id="KW-0109">Calcium transport</keyword>
<dbReference type="InterPro" id="IPR002110">
    <property type="entry name" value="Ankyrin_rpt"/>
</dbReference>
<accession>A0A836BZ26</accession>
<evidence type="ECO:0000256" key="11">
    <source>
        <dbReference type="SAM" id="Phobius"/>
    </source>
</evidence>
<feature type="transmembrane region" description="Helical" evidence="11">
    <location>
        <begin position="775"/>
        <end position="794"/>
    </location>
</feature>
<evidence type="ECO:0000313" key="13">
    <source>
        <dbReference type="Proteomes" id="UP000612055"/>
    </source>
</evidence>
<feature type="region of interest" description="Disordered" evidence="10">
    <location>
        <begin position="442"/>
        <end position="515"/>
    </location>
</feature>
<evidence type="ECO:0000256" key="7">
    <source>
        <dbReference type="ARBA" id="ARBA00023065"/>
    </source>
</evidence>
<evidence type="ECO:0000256" key="6">
    <source>
        <dbReference type="ARBA" id="ARBA00022837"/>
    </source>
</evidence>
<evidence type="ECO:0000313" key="12">
    <source>
        <dbReference type="EMBL" id="KAG2493527.1"/>
    </source>
</evidence>
<dbReference type="PROSITE" id="PS50297">
    <property type="entry name" value="ANK_REP_REGION"/>
    <property type="match status" value="2"/>
</dbReference>
<dbReference type="OrthoDB" id="7729168at2759"/>
<feature type="repeat" description="ANK" evidence="9">
    <location>
        <begin position="85"/>
        <end position="117"/>
    </location>
</feature>
<evidence type="ECO:0000256" key="4">
    <source>
        <dbReference type="ARBA" id="ARBA00022568"/>
    </source>
</evidence>
<keyword evidence="11" id="KW-0812">Transmembrane</keyword>
<dbReference type="EMBL" id="JAEHOE010000037">
    <property type="protein sequence ID" value="KAG2493527.1"/>
    <property type="molecule type" value="Genomic_DNA"/>
</dbReference>
<dbReference type="SMART" id="SM00248">
    <property type="entry name" value="ANK"/>
    <property type="match status" value="4"/>
</dbReference>
<evidence type="ECO:0000256" key="3">
    <source>
        <dbReference type="ARBA" id="ARBA00022475"/>
    </source>
</evidence>
<name>A0A836BZ26_9CHLO</name>
<keyword evidence="13" id="KW-1185">Reference proteome</keyword>
<keyword evidence="11" id="KW-0472">Membrane</keyword>
<dbReference type="GO" id="GO:0005216">
    <property type="term" value="F:monoatomic ion channel activity"/>
    <property type="evidence" value="ECO:0007669"/>
    <property type="project" value="InterPro"/>
</dbReference>
<protein>
    <submittedName>
        <fullName evidence="12">Uncharacterized protein</fullName>
    </submittedName>
</protein>
<evidence type="ECO:0000256" key="8">
    <source>
        <dbReference type="ARBA" id="ARBA00023303"/>
    </source>
</evidence>
<dbReference type="AlphaFoldDB" id="A0A836BZ26"/>
<keyword evidence="8" id="KW-0407">Ion channel</keyword>
<keyword evidence="5" id="KW-0677">Repeat</keyword>
<keyword evidence="6" id="KW-0106">Calcium</keyword>
<dbReference type="GO" id="GO:0098703">
    <property type="term" value="P:calcium ion import across plasma membrane"/>
    <property type="evidence" value="ECO:0007669"/>
    <property type="project" value="TreeGrafter"/>
</dbReference>
<gene>
    <name evidence="12" type="ORF">HYH03_008341</name>
</gene>
<comment type="subcellular location">
    <subcellularLocation>
        <location evidence="1">Cell membrane</location>
        <topology evidence="1">Multi-pass membrane protein</topology>
    </subcellularLocation>
</comment>
<dbReference type="SUPFAM" id="SSF48403">
    <property type="entry name" value="Ankyrin repeat"/>
    <property type="match status" value="1"/>
</dbReference>
<dbReference type="Gene3D" id="1.25.40.20">
    <property type="entry name" value="Ankyrin repeat-containing domain"/>
    <property type="match status" value="1"/>
</dbReference>
<evidence type="ECO:0000256" key="5">
    <source>
        <dbReference type="ARBA" id="ARBA00022737"/>
    </source>
</evidence>
<reference evidence="12" key="1">
    <citation type="journal article" date="2020" name="bioRxiv">
        <title>Comparative genomics of Chlamydomonas.</title>
        <authorList>
            <person name="Craig R.J."/>
            <person name="Hasan A.R."/>
            <person name="Ness R.W."/>
            <person name="Keightley P.D."/>
        </authorList>
    </citation>
    <scope>NUCLEOTIDE SEQUENCE</scope>
    <source>
        <strain evidence="12">CCAP 11/70</strain>
    </source>
</reference>
<evidence type="ECO:0000256" key="10">
    <source>
        <dbReference type="SAM" id="MobiDB-lite"/>
    </source>
</evidence>
<evidence type="ECO:0000256" key="1">
    <source>
        <dbReference type="ARBA" id="ARBA00004651"/>
    </source>
</evidence>
<dbReference type="PANTHER" id="PTHR10582:SF2">
    <property type="entry name" value="INACTIVE"/>
    <property type="match status" value="1"/>
</dbReference>
<comment type="caution">
    <text evidence="12">The sequence shown here is derived from an EMBL/GenBank/DDBJ whole genome shotgun (WGS) entry which is preliminary data.</text>
</comment>
<dbReference type="Proteomes" id="UP000612055">
    <property type="component" value="Unassembled WGS sequence"/>
</dbReference>
<feature type="transmembrane region" description="Helical" evidence="11">
    <location>
        <begin position="814"/>
        <end position="830"/>
    </location>
</feature>
<dbReference type="PANTHER" id="PTHR10582">
    <property type="entry name" value="TRANSIENT RECEPTOR POTENTIAL ION CHANNEL PROTEIN"/>
    <property type="match status" value="1"/>
</dbReference>
<feature type="region of interest" description="Disordered" evidence="10">
    <location>
        <begin position="662"/>
        <end position="746"/>
    </location>
</feature>
<keyword evidence="2" id="KW-0813">Transport</keyword>
<keyword evidence="7" id="KW-0406">Ion transport</keyword>
<keyword evidence="11" id="KW-1133">Transmembrane helix</keyword>
<dbReference type="InterPro" id="IPR036770">
    <property type="entry name" value="Ankyrin_rpt-contain_sf"/>
</dbReference>
<keyword evidence="3" id="KW-1003">Cell membrane</keyword>
<keyword evidence="9" id="KW-0040">ANK repeat</keyword>
<feature type="repeat" description="ANK" evidence="9">
    <location>
        <begin position="129"/>
        <end position="161"/>
    </location>
</feature>
<feature type="transmembrane region" description="Helical" evidence="11">
    <location>
        <begin position="328"/>
        <end position="350"/>
    </location>
</feature>
<feature type="transmembrane region" description="Helical" evidence="11">
    <location>
        <begin position="933"/>
        <end position="956"/>
    </location>
</feature>